<dbReference type="InterPro" id="IPR015867">
    <property type="entry name" value="N-reg_PII/ATP_PRibTrfase_C"/>
</dbReference>
<dbReference type="PANTHER" id="PTHR33545:SF5">
    <property type="entry name" value="UPF0750 MEMBRANE PROTEIN YITT"/>
    <property type="match status" value="1"/>
</dbReference>
<feature type="transmembrane region" description="Helical" evidence="6">
    <location>
        <begin position="171"/>
        <end position="195"/>
    </location>
</feature>
<dbReference type="CDD" id="cd16380">
    <property type="entry name" value="YitT_C"/>
    <property type="match status" value="1"/>
</dbReference>
<dbReference type="Gene3D" id="3.30.70.120">
    <property type="match status" value="1"/>
</dbReference>
<keyword evidence="4 6" id="KW-1133">Transmembrane helix</keyword>
<comment type="caution">
    <text evidence="8">The sequence shown here is derived from an EMBL/GenBank/DDBJ whole genome shotgun (WGS) entry which is preliminary data.</text>
</comment>
<dbReference type="RefSeq" id="WP_154476741.1">
    <property type="nucleotide sequence ID" value="NZ_JAQYBV010000006.1"/>
</dbReference>
<dbReference type="EMBL" id="VULY01000018">
    <property type="protein sequence ID" value="MSR93640.1"/>
    <property type="molecule type" value="Genomic_DNA"/>
</dbReference>
<feature type="domain" description="DUF2179" evidence="7">
    <location>
        <begin position="235"/>
        <end position="285"/>
    </location>
</feature>
<keyword evidence="9" id="KW-1185">Reference proteome</keyword>
<dbReference type="InterPro" id="IPR019264">
    <property type="entry name" value="DUF2179"/>
</dbReference>
<evidence type="ECO:0000256" key="3">
    <source>
        <dbReference type="ARBA" id="ARBA00022692"/>
    </source>
</evidence>
<dbReference type="Pfam" id="PF10035">
    <property type="entry name" value="DUF2179"/>
    <property type="match status" value="1"/>
</dbReference>
<evidence type="ECO:0000256" key="4">
    <source>
        <dbReference type="ARBA" id="ARBA00022989"/>
    </source>
</evidence>
<dbReference type="PIRSF" id="PIRSF006483">
    <property type="entry name" value="Membrane_protein_YitT"/>
    <property type="match status" value="1"/>
</dbReference>
<evidence type="ECO:0000256" key="6">
    <source>
        <dbReference type="SAM" id="Phobius"/>
    </source>
</evidence>
<keyword evidence="2" id="KW-1003">Cell membrane</keyword>
<feature type="transmembrane region" description="Helical" evidence="6">
    <location>
        <begin position="122"/>
        <end position="141"/>
    </location>
</feature>
<evidence type="ECO:0000259" key="7">
    <source>
        <dbReference type="Pfam" id="PF10035"/>
    </source>
</evidence>
<name>A0A6N7V0H3_9FIRM</name>
<dbReference type="AlphaFoldDB" id="A0A6N7V0H3"/>
<feature type="transmembrane region" description="Helical" evidence="6">
    <location>
        <begin position="93"/>
        <end position="116"/>
    </location>
</feature>
<dbReference type="PANTHER" id="PTHR33545">
    <property type="entry name" value="UPF0750 MEMBRANE PROTEIN YITT-RELATED"/>
    <property type="match status" value="1"/>
</dbReference>
<accession>A0A6N7V0H3</accession>
<evidence type="ECO:0000313" key="8">
    <source>
        <dbReference type="EMBL" id="MSR93640.1"/>
    </source>
</evidence>
<dbReference type="GO" id="GO:0005886">
    <property type="term" value="C:plasma membrane"/>
    <property type="evidence" value="ECO:0007669"/>
    <property type="project" value="UniProtKB-SubCell"/>
</dbReference>
<organism evidence="8 9">
    <name type="scientific">Suipraeoptans intestinalis</name>
    <dbReference type="NCBI Taxonomy" id="2606628"/>
    <lineage>
        <taxon>Bacteria</taxon>
        <taxon>Bacillati</taxon>
        <taxon>Bacillota</taxon>
        <taxon>Clostridia</taxon>
        <taxon>Lachnospirales</taxon>
        <taxon>Lachnospiraceae</taxon>
        <taxon>Suipraeoptans</taxon>
    </lineage>
</organism>
<evidence type="ECO:0000313" key="9">
    <source>
        <dbReference type="Proteomes" id="UP000434409"/>
    </source>
</evidence>
<protein>
    <submittedName>
        <fullName evidence="8">YitT family protein</fullName>
    </submittedName>
</protein>
<keyword evidence="5 6" id="KW-0472">Membrane</keyword>
<evidence type="ECO:0000256" key="5">
    <source>
        <dbReference type="ARBA" id="ARBA00023136"/>
    </source>
</evidence>
<proteinExistence type="predicted"/>
<gene>
    <name evidence="8" type="ORF">FYJ34_05025</name>
</gene>
<reference evidence="8 9" key="1">
    <citation type="submission" date="2019-08" db="EMBL/GenBank/DDBJ databases">
        <title>In-depth cultivation of the pig gut microbiome towards novel bacterial diversity and tailored functional studies.</title>
        <authorList>
            <person name="Wylensek D."/>
            <person name="Hitch T.C.A."/>
            <person name="Clavel T."/>
        </authorList>
    </citation>
    <scope>NUCLEOTIDE SEQUENCE [LARGE SCALE GENOMIC DNA]</scope>
    <source>
        <strain evidence="8 9">68-1-5</strain>
    </source>
</reference>
<feature type="transmembrane region" description="Helical" evidence="6">
    <location>
        <begin position="69"/>
        <end position="86"/>
    </location>
</feature>
<comment type="subcellular location">
    <subcellularLocation>
        <location evidence="1">Cell membrane</location>
        <topology evidence="1">Multi-pass membrane protein</topology>
    </subcellularLocation>
</comment>
<dbReference type="InterPro" id="IPR003740">
    <property type="entry name" value="YitT"/>
</dbReference>
<evidence type="ECO:0000256" key="1">
    <source>
        <dbReference type="ARBA" id="ARBA00004651"/>
    </source>
</evidence>
<sequence>MNSILTKRRKELLTQAIYAIGGSLMFAIAVNQLIIPLNLYNGGFTGISQLISLFLKEKLHLPLPAGMDMTGAIFFTLNIPLFYMGYRVLGKKFALKTVVTVTMQSAFLLLVPIARTPVIEDYLTSCIIGGIIAGIGVGFVLRGRTSGGGQDIIGLCCAKLYPNISVGQINIIINIMVYAICLLLFDVEIVVYSLIYTTVQAVAIDRVHIQNINMSVMIFTKKLGISKAIMEQTGRGVTNWDGEGAYTKKTSYILFVLVSKYEVAQIKQIVKSIDPEAFMIFTEGCSVDGNFEKRL</sequence>
<dbReference type="Proteomes" id="UP000434409">
    <property type="component" value="Unassembled WGS sequence"/>
</dbReference>
<dbReference type="Pfam" id="PF02588">
    <property type="entry name" value="YitT_membrane"/>
    <property type="match status" value="1"/>
</dbReference>
<dbReference type="InterPro" id="IPR051461">
    <property type="entry name" value="UPF0750_membrane"/>
</dbReference>
<evidence type="ECO:0000256" key="2">
    <source>
        <dbReference type="ARBA" id="ARBA00022475"/>
    </source>
</evidence>
<feature type="transmembrane region" description="Helical" evidence="6">
    <location>
        <begin position="12"/>
        <end position="35"/>
    </location>
</feature>
<keyword evidence="3 6" id="KW-0812">Transmembrane</keyword>